<dbReference type="InterPro" id="IPR011711">
    <property type="entry name" value="GntR_C"/>
</dbReference>
<dbReference type="PRINTS" id="PR00035">
    <property type="entry name" value="HTHGNTR"/>
</dbReference>
<dbReference type="GO" id="GO:0003700">
    <property type="term" value="F:DNA-binding transcription factor activity"/>
    <property type="evidence" value="ECO:0007669"/>
    <property type="project" value="InterPro"/>
</dbReference>
<protein>
    <submittedName>
        <fullName evidence="5">GntR family transcriptional regulator</fullName>
    </submittedName>
</protein>
<dbReference type="InterPro" id="IPR036390">
    <property type="entry name" value="WH_DNA-bd_sf"/>
</dbReference>
<comment type="caution">
    <text evidence="5">The sequence shown here is derived from an EMBL/GenBank/DDBJ whole genome shotgun (WGS) entry which is preliminary data.</text>
</comment>
<dbReference type="SUPFAM" id="SSF46785">
    <property type="entry name" value="Winged helix' DNA-binding domain"/>
    <property type="match status" value="1"/>
</dbReference>
<keyword evidence="2" id="KW-0238">DNA-binding</keyword>
<keyword evidence="1" id="KW-0805">Transcription regulation</keyword>
<feature type="domain" description="HTH gntR-type" evidence="4">
    <location>
        <begin position="10"/>
        <end position="77"/>
    </location>
</feature>
<sequence>MLKASGHSQTRTADTVHSVIVKRIVTGAVRPGDMLSEKALAEDFNTSRTPVREALHRLSAEGLAERGPRRAFIVKRMDVEALQALFEAVGDLEALMAGKAALRMTEIERQMLAAIVQEGEDHADDPDAYAAINTQFHAAISAGGHNSILSATLAELNLRTLPWRGAQFSNRSMRIASSRAEHRAIYEAIAARDAAAAENAMRTHVAASLMVISEVLAEEKLSD</sequence>
<reference evidence="5" key="1">
    <citation type="submission" date="2022-07" db="EMBL/GenBank/DDBJ databases">
        <title>Ectorhizobium quercum gen.nov., sp. nov.</title>
        <authorList>
            <person name="Ma T."/>
            <person name="Li Y."/>
        </authorList>
    </citation>
    <scope>NUCLEOTIDE SEQUENCE</scope>
    <source>
        <strain evidence="5">BDR2-2</strain>
    </source>
</reference>
<accession>A0AAE3N318</accession>
<dbReference type="InterPro" id="IPR000524">
    <property type="entry name" value="Tscrpt_reg_HTH_GntR"/>
</dbReference>
<evidence type="ECO:0000256" key="3">
    <source>
        <dbReference type="ARBA" id="ARBA00023163"/>
    </source>
</evidence>
<gene>
    <name evidence="5" type="ORF">NOF55_19430</name>
</gene>
<name>A0AAE3N318_9HYPH</name>
<organism evidence="5 6">
    <name type="scientific">Ectorhizobium quercum</name>
    <dbReference type="NCBI Taxonomy" id="2965071"/>
    <lineage>
        <taxon>Bacteria</taxon>
        <taxon>Pseudomonadati</taxon>
        <taxon>Pseudomonadota</taxon>
        <taxon>Alphaproteobacteria</taxon>
        <taxon>Hyphomicrobiales</taxon>
        <taxon>Rhizobiaceae</taxon>
        <taxon>Ectorhizobium</taxon>
    </lineage>
</organism>
<dbReference type="RefSeq" id="WP_306412776.1">
    <property type="nucleotide sequence ID" value="NZ_JANFPI010000007.1"/>
</dbReference>
<dbReference type="SMART" id="SM00345">
    <property type="entry name" value="HTH_GNTR"/>
    <property type="match status" value="1"/>
</dbReference>
<dbReference type="InterPro" id="IPR008920">
    <property type="entry name" value="TF_FadR/GntR_C"/>
</dbReference>
<dbReference type="InterPro" id="IPR036388">
    <property type="entry name" value="WH-like_DNA-bd_sf"/>
</dbReference>
<dbReference type="PANTHER" id="PTHR43537:SF49">
    <property type="entry name" value="TRANSCRIPTIONAL REGULATORY PROTEIN"/>
    <property type="match status" value="1"/>
</dbReference>
<dbReference type="AlphaFoldDB" id="A0AAE3N318"/>
<dbReference type="SUPFAM" id="SSF48008">
    <property type="entry name" value="GntR ligand-binding domain-like"/>
    <property type="match status" value="1"/>
</dbReference>
<evidence type="ECO:0000256" key="1">
    <source>
        <dbReference type="ARBA" id="ARBA00023015"/>
    </source>
</evidence>
<dbReference type="CDD" id="cd07377">
    <property type="entry name" value="WHTH_GntR"/>
    <property type="match status" value="1"/>
</dbReference>
<keyword evidence="3" id="KW-0804">Transcription</keyword>
<dbReference type="Pfam" id="PF00392">
    <property type="entry name" value="GntR"/>
    <property type="match status" value="1"/>
</dbReference>
<evidence type="ECO:0000313" key="6">
    <source>
        <dbReference type="Proteomes" id="UP001208771"/>
    </source>
</evidence>
<keyword evidence="6" id="KW-1185">Reference proteome</keyword>
<dbReference type="EMBL" id="JANFPI010000007">
    <property type="protein sequence ID" value="MCX8999281.1"/>
    <property type="molecule type" value="Genomic_DNA"/>
</dbReference>
<dbReference type="PANTHER" id="PTHR43537">
    <property type="entry name" value="TRANSCRIPTIONAL REGULATOR, GNTR FAMILY"/>
    <property type="match status" value="1"/>
</dbReference>
<dbReference type="GO" id="GO:0003677">
    <property type="term" value="F:DNA binding"/>
    <property type="evidence" value="ECO:0007669"/>
    <property type="project" value="UniProtKB-KW"/>
</dbReference>
<dbReference type="Gene3D" id="1.20.120.530">
    <property type="entry name" value="GntR ligand-binding domain-like"/>
    <property type="match status" value="1"/>
</dbReference>
<proteinExistence type="predicted"/>
<dbReference type="Pfam" id="PF07729">
    <property type="entry name" value="FCD"/>
    <property type="match status" value="1"/>
</dbReference>
<dbReference type="Gene3D" id="1.10.10.10">
    <property type="entry name" value="Winged helix-like DNA-binding domain superfamily/Winged helix DNA-binding domain"/>
    <property type="match status" value="1"/>
</dbReference>
<dbReference type="Proteomes" id="UP001208771">
    <property type="component" value="Unassembled WGS sequence"/>
</dbReference>
<evidence type="ECO:0000256" key="2">
    <source>
        <dbReference type="ARBA" id="ARBA00023125"/>
    </source>
</evidence>
<dbReference type="SMART" id="SM00895">
    <property type="entry name" value="FCD"/>
    <property type="match status" value="1"/>
</dbReference>
<dbReference type="PROSITE" id="PS50949">
    <property type="entry name" value="HTH_GNTR"/>
    <property type="match status" value="1"/>
</dbReference>
<evidence type="ECO:0000313" key="5">
    <source>
        <dbReference type="EMBL" id="MCX8999281.1"/>
    </source>
</evidence>
<evidence type="ECO:0000259" key="4">
    <source>
        <dbReference type="PROSITE" id="PS50949"/>
    </source>
</evidence>